<evidence type="ECO:0000313" key="14">
    <source>
        <dbReference type="EMBL" id="MFK7000301.1"/>
    </source>
</evidence>
<dbReference type="Gene3D" id="2.170.130.10">
    <property type="entry name" value="TonB-dependent receptor, plug domain"/>
    <property type="match status" value="1"/>
</dbReference>
<evidence type="ECO:0000313" key="15">
    <source>
        <dbReference type="Proteomes" id="UP001621706"/>
    </source>
</evidence>
<dbReference type="PANTHER" id="PTHR30069:SF29">
    <property type="entry name" value="HEMOGLOBIN AND HEMOGLOBIN-HAPTOGLOBIN-BINDING PROTEIN 1-RELATED"/>
    <property type="match status" value="1"/>
</dbReference>
<evidence type="ECO:0000256" key="11">
    <source>
        <dbReference type="RuleBase" id="RU003357"/>
    </source>
</evidence>
<evidence type="ECO:0000256" key="4">
    <source>
        <dbReference type="ARBA" id="ARBA00022692"/>
    </source>
</evidence>
<keyword evidence="9 10" id="KW-0998">Cell outer membrane</keyword>
<evidence type="ECO:0000256" key="8">
    <source>
        <dbReference type="ARBA" id="ARBA00023170"/>
    </source>
</evidence>
<accession>A0ABW8P7H0</accession>
<dbReference type="InterPro" id="IPR000531">
    <property type="entry name" value="Beta-barrel_TonB"/>
</dbReference>
<keyword evidence="7 10" id="KW-0472">Membrane</keyword>
<keyword evidence="2 10" id="KW-0813">Transport</keyword>
<comment type="similarity">
    <text evidence="10 11">Belongs to the TonB-dependent receptor family.</text>
</comment>
<dbReference type="Pfam" id="PF00593">
    <property type="entry name" value="TonB_dep_Rec_b-barrel"/>
    <property type="match status" value="1"/>
</dbReference>
<dbReference type="SUPFAM" id="SSF56935">
    <property type="entry name" value="Porins"/>
    <property type="match status" value="1"/>
</dbReference>
<evidence type="ECO:0000256" key="1">
    <source>
        <dbReference type="ARBA" id="ARBA00004571"/>
    </source>
</evidence>
<evidence type="ECO:0000256" key="5">
    <source>
        <dbReference type="ARBA" id="ARBA00022729"/>
    </source>
</evidence>
<protein>
    <submittedName>
        <fullName evidence="14">TonB-dependent receptor</fullName>
    </submittedName>
</protein>
<proteinExistence type="inferred from homology"/>
<dbReference type="InterPro" id="IPR012910">
    <property type="entry name" value="Plug_dom"/>
</dbReference>
<comment type="caution">
    <text evidence="14">The sequence shown here is derived from an EMBL/GenBank/DDBJ whole genome shotgun (WGS) entry which is preliminary data.</text>
</comment>
<dbReference type="Proteomes" id="UP001621706">
    <property type="component" value="Unassembled WGS sequence"/>
</dbReference>
<dbReference type="Pfam" id="PF07715">
    <property type="entry name" value="Plug"/>
    <property type="match status" value="1"/>
</dbReference>
<feature type="domain" description="TonB-dependent receptor-like beta-barrel" evidence="12">
    <location>
        <begin position="257"/>
        <end position="554"/>
    </location>
</feature>
<keyword evidence="5" id="KW-0732">Signal</keyword>
<keyword evidence="6 11" id="KW-0798">TonB box</keyword>
<evidence type="ECO:0000256" key="10">
    <source>
        <dbReference type="PROSITE-ProRule" id="PRU01360"/>
    </source>
</evidence>
<evidence type="ECO:0000259" key="13">
    <source>
        <dbReference type="Pfam" id="PF07715"/>
    </source>
</evidence>
<evidence type="ECO:0000256" key="2">
    <source>
        <dbReference type="ARBA" id="ARBA00022448"/>
    </source>
</evidence>
<organism evidence="14 15">
    <name type="scientific">Flavobacterium oreochromis</name>
    <dbReference type="NCBI Taxonomy" id="2906078"/>
    <lineage>
        <taxon>Bacteria</taxon>
        <taxon>Pseudomonadati</taxon>
        <taxon>Bacteroidota</taxon>
        <taxon>Flavobacteriia</taxon>
        <taxon>Flavobacteriales</taxon>
        <taxon>Flavobacteriaceae</taxon>
        <taxon>Flavobacterium</taxon>
    </lineage>
</organism>
<name>A0ABW8P7H0_9FLAO</name>
<dbReference type="PROSITE" id="PS52016">
    <property type="entry name" value="TONB_DEPENDENT_REC_3"/>
    <property type="match status" value="1"/>
</dbReference>
<comment type="subcellular location">
    <subcellularLocation>
        <location evidence="1 10">Cell outer membrane</location>
        <topology evidence="1 10">Multi-pass membrane protein</topology>
    </subcellularLocation>
</comment>
<dbReference type="Gene3D" id="2.40.170.20">
    <property type="entry name" value="TonB-dependent receptor, beta-barrel domain"/>
    <property type="match status" value="1"/>
</dbReference>
<keyword evidence="8 14" id="KW-0675">Receptor</keyword>
<dbReference type="InterPro" id="IPR036942">
    <property type="entry name" value="Beta-barrel_TonB_sf"/>
</dbReference>
<evidence type="ECO:0000256" key="3">
    <source>
        <dbReference type="ARBA" id="ARBA00022452"/>
    </source>
</evidence>
<dbReference type="InterPro" id="IPR039426">
    <property type="entry name" value="TonB-dep_rcpt-like"/>
</dbReference>
<dbReference type="PANTHER" id="PTHR30069">
    <property type="entry name" value="TONB-DEPENDENT OUTER MEMBRANE RECEPTOR"/>
    <property type="match status" value="1"/>
</dbReference>
<keyword evidence="3 10" id="KW-1134">Transmembrane beta strand</keyword>
<evidence type="ECO:0000256" key="7">
    <source>
        <dbReference type="ARBA" id="ARBA00023136"/>
    </source>
</evidence>
<reference evidence="14 15" key="1">
    <citation type="submission" date="2024-02" db="EMBL/GenBank/DDBJ databases">
        <title>Comparative Genomic Analysis of Flavobacterium Species Causing Columnaris Disease of Freshwater Fish in Thailand: Insights into Virulence and Resistance Mechanisms.</title>
        <authorList>
            <person name="Nguyen D."/>
            <person name="Chokmangmeepisarn P."/>
            <person name="Khianchaikhan K."/>
            <person name="Morishita M."/>
            <person name="Bunnoy A."/>
            <person name="Rodkhum C."/>
        </authorList>
    </citation>
    <scope>NUCLEOTIDE SEQUENCE [LARGE SCALE GENOMIC DNA]</scope>
    <source>
        <strain evidence="14 15">CNRT2201</strain>
    </source>
</reference>
<keyword evidence="4 10" id="KW-0812">Transmembrane</keyword>
<evidence type="ECO:0000259" key="12">
    <source>
        <dbReference type="Pfam" id="PF00593"/>
    </source>
</evidence>
<evidence type="ECO:0000256" key="9">
    <source>
        <dbReference type="ARBA" id="ARBA00023237"/>
    </source>
</evidence>
<dbReference type="RefSeq" id="WP_235820639.1">
    <property type="nucleotide sequence ID" value="NZ_JAZGZP010000006.1"/>
</dbReference>
<dbReference type="EMBL" id="JAZGZP010000006">
    <property type="protein sequence ID" value="MFK7000301.1"/>
    <property type="molecule type" value="Genomic_DNA"/>
</dbReference>
<dbReference type="InterPro" id="IPR037066">
    <property type="entry name" value="Plug_dom_sf"/>
</dbReference>
<keyword evidence="15" id="KW-1185">Reference proteome</keyword>
<sequence length="710" mass="81630">MNTSSIMCKIKILVLSLFGNMLMGQIKLKDSLQVKKIDEVVITGQFSPQSLKKSVFNVKIITSKDIENLSANNFTDVLNQYLNITLQPSGLNGRSTVSLFGLDAQYFKIMVDNVPLVNENGLGNNIDLSQINLNDIERVEIVEGSMGVTHGANTVTGVLNIITKKKIQGKRALRVGVQEETIGKEFSFFNKGRHIQNFKLSYSYKGKLYFDLGINRNDFKGFYDTKYGKFYTENDGNRGFRWLPKEQINGTATIVYNTDNFTLNYKSEIFNELVKFYNSTVQSGYHDDLGYYRYTNDKRYFINRLFHNFNFSGNLYSNINYTASFSYQKQERKVENFKFNLYDKYESNNDLFKDQSMEVYYSTGSLSNFFNTNKADLLLGYELVSNKGFSMIQKENNILEPIEKRINNYDFYVSSELSITDKFSLKPGLRFSIQSLFQNQYASSLALRYLFDKGIEMRLSYGTSYRTPNFTELYSKQIFDGHFFSGNEKLIPETSTSYEASIKKVRDLKNKTILSSQLSGSFIDLNNKIDMVLFRFNPDTGNPEYQYVNISRYKVLNITTLTQLKNQKTSVSLGASLVGVLQNIDNQLFYSGKDYLYSFNCNANLSYSFSKPQINVSLYYKYNGRVQQLVEGVTKYEISKIDSSNWLDFTLQKKILKGKIETSVGARNILNITNINQSGVEQAKGHARNTQLMLAYGRSFFVKILYNLNF</sequence>
<gene>
    <name evidence="14" type="ORF">V3I07_05255</name>
</gene>
<evidence type="ECO:0000256" key="6">
    <source>
        <dbReference type="ARBA" id="ARBA00023077"/>
    </source>
</evidence>
<feature type="domain" description="TonB-dependent receptor plug" evidence="13">
    <location>
        <begin position="52"/>
        <end position="158"/>
    </location>
</feature>